<comment type="caution">
    <text evidence="2">The sequence shown here is derived from an EMBL/GenBank/DDBJ whole genome shotgun (WGS) entry which is preliminary data.</text>
</comment>
<protein>
    <submittedName>
        <fullName evidence="2">Uncharacterized protein</fullName>
    </submittedName>
</protein>
<name>A0ABT6TRS9_9BACL</name>
<gene>
    <name evidence="2" type="ORF">KB449_31830</name>
</gene>
<evidence type="ECO:0000313" key="2">
    <source>
        <dbReference type="EMBL" id="MDI4649562.1"/>
    </source>
</evidence>
<sequence>MNKKTVLKAAGLFVAGLAGGIGIMLSNDAYKAVNDALGNSTSNALALSQQKLTAQQAQIGQIAKDAEALKQQAAASGKEAEATQQSDQQLQQQIQQQIQQMIQQIQQMLQQMQQSQTETMKALTKV</sequence>
<dbReference type="RefSeq" id="WP_282912183.1">
    <property type="nucleotide sequence ID" value="NZ_JAGRPV010000001.1"/>
</dbReference>
<evidence type="ECO:0000313" key="3">
    <source>
        <dbReference type="Proteomes" id="UP001161691"/>
    </source>
</evidence>
<keyword evidence="1" id="KW-0175">Coiled coil</keyword>
<keyword evidence="3" id="KW-1185">Reference proteome</keyword>
<dbReference type="EMBL" id="JAGRPV010000001">
    <property type="protein sequence ID" value="MDI4649562.1"/>
    <property type="molecule type" value="Genomic_DNA"/>
</dbReference>
<organism evidence="2 3">
    <name type="scientific">Cohnella hashimotonis</name>
    <dbReference type="NCBI Taxonomy" id="2826895"/>
    <lineage>
        <taxon>Bacteria</taxon>
        <taxon>Bacillati</taxon>
        <taxon>Bacillota</taxon>
        <taxon>Bacilli</taxon>
        <taxon>Bacillales</taxon>
        <taxon>Paenibacillaceae</taxon>
        <taxon>Cohnella</taxon>
    </lineage>
</organism>
<reference evidence="2" key="1">
    <citation type="submission" date="2023-04" db="EMBL/GenBank/DDBJ databases">
        <title>Comparative genomic analysis of Cohnella hashimotonis sp. nov., isolated from the International Space Station.</title>
        <authorList>
            <person name="Venkateswaran K."/>
            <person name="Simpson A."/>
        </authorList>
    </citation>
    <scope>NUCLEOTIDE SEQUENCE</scope>
    <source>
        <strain evidence="2">F6_2S_P_1</strain>
    </source>
</reference>
<proteinExistence type="predicted"/>
<dbReference type="Proteomes" id="UP001161691">
    <property type="component" value="Unassembled WGS sequence"/>
</dbReference>
<accession>A0ABT6TRS9</accession>
<feature type="coiled-coil region" evidence="1">
    <location>
        <begin position="52"/>
        <end position="118"/>
    </location>
</feature>
<evidence type="ECO:0000256" key="1">
    <source>
        <dbReference type="SAM" id="Coils"/>
    </source>
</evidence>